<gene>
    <name evidence="7" type="ORF">VM1G_11759</name>
</gene>
<dbReference type="GO" id="GO:0022857">
    <property type="term" value="F:transmembrane transporter activity"/>
    <property type="evidence" value="ECO:0007669"/>
    <property type="project" value="TreeGrafter"/>
</dbReference>
<evidence type="ECO:0000256" key="1">
    <source>
        <dbReference type="ARBA" id="ARBA00004141"/>
    </source>
</evidence>
<sequence>MGLHYAVYSSLTATLSTLFIDIYNLSEWQADSSTFPSPSLSASTFFSGSLLDGAYRKARTKRGLSTDRIKGDELDNFPIEKARLVVMWIPMVVIVLCTVAYGWVLQYKLSFNTLLLDINHRSPLAASSSTGVVRYAFSAIIVAFIEDMFQSLGVGWSFTLITGFIVIGLGFLAIEYVQGTSWRQEAASQKTSDN</sequence>
<evidence type="ECO:0000256" key="3">
    <source>
        <dbReference type="ARBA" id="ARBA00022692"/>
    </source>
</evidence>
<keyword evidence="3 6" id="KW-0812">Transmembrane</keyword>
<accession>A0A194W4Z8</accession>
<dbReference type="OrthoDB" id="440553at2759"/>
<feature type="transmembrane region" description="Helical" evidence="6">
    <location>
        <begin position="84"/>
        <end position="104"/>
    </location>
</feature>
<dbReference type="PANTHER" id="PTHR23502:SF51">
    <property type="entry name" value="QUINIDINE RESISTANCE PROTEIN 1-RELATED"/>
    <property type="match status" value="1"/>
</dbReference>
<feature type="transmembrane region" description="Helical" evidence="6">
    <location>
        <begin position="124"/>
        <end position="145"/>
    </location>
</feature>
<evidence type="ECO:0000256" key="4">
    <source>
        <dbReference type="ARBA" id="ARBA00022989"/>
    </source>
</evidence>
<evidence type="ECO:0000313" key="7">
    <source>
        <dbReference type="EMBL" id="KUI71601.1"/>
    </source>
</evidence>
<protein>
    <submittedName>
        <fullName evidence="7">MFS antiporter QDR2</fullName>
    </submittedName>
</protein>
<feature type="transmembrane region" description="Helical" evidence="6">
    <location>
        <begin position="152"/>
        <end position="174"/>
    </location>
</feature>
<keyword evidence="5 6" id="KW-0472">Membrane</keyword>
<dbReference type="EMBL" id="CM003104">
    <property type="protein sequence ID" value="KUI71601.1"/>
    <property type="molecule type" value="Genomic_DNA"/>
</dbReference>
<dbReference type="AlphaFoldDB" id="A0A194W4Z8"/>
<name>A0A194W4Z8_CYTMA</name>
<keyword evidence="4 6" id="KW-1133">Transmembrane helix</keyword>
<evidence type="ECO:0000313" key="8">
    <source>
        <dbReference type="Proteomes" id="UP000078559"/>
    </source>
</evidence>
<keyword evidence="8" id="KW-1185">Reference proteome</keyword>
<dbReference type="InterPro" id="IPR036259">
    <property type="entry name" value="MFS_trans_sf"/>
</dbReference>
<comment type="subcellular location">
    <subcellularLocation>
        <location evidence="1">Membrane</location>
        <topology evidence="1">Multi-pass membrane protein</topology>
    </subcellularLocation>
</comment>
<evidence type="ECO:0000256" key="5">
    <source>
        <dbReference type="ARBA" id="ARBA00023136"/>
    </source>
</evidence>
<reference evidence="7" key="1">
    <citation type="submission" date="2014-12" db="EMBL/GenBank/DDBJ databases">
        <title>Genome Sequence of Valsa Canker Pathogens Uncovers a Specific Adaption of Colonization on Woody Bark.</title>
        <authorList>
            <person name="Yin Z."/>
            <person name="Liu H."/>
            <person name="Gao X."/>
            <person name="Li Z."/>
            <person name="Song N."/>
            <person name="Ke X."/>
            <person name="Dai Q."/>
            <person name="Wu Y."/>
            <person name="Sun Y."/>
            <person name="Xu J.-R."/>
            <person name="Kang Z.K."/>
            <person name="Wang L."/>
            <person name="Huang L."/>
        </authorList>
    </citation>
    <scope>NUCLEOTIDE SEQUENCE [LARGE SCALE GENOMIC DNA]</scope>
    <source>
        <strain evidence="7">03-8</strain>
    </source>
</reference>
<dbReference type="Proteomes" id="UP000078559">
    <property type="component" value="Chromosome 7"/>
</dbReference>
<keyword evidence="2" id="KW-0813">Transport</keyword>
<dbReference type="SUPFAM" id="SSF103473">
    <property type="entry name" value="MFS general substrate transporter"/>
    <property type="match status" value="1"/>
</dbReference>
<dbReference type="GO" id="GO:0005886">
    <property type="term" value="C:plasma membrane"/>
    <property type="evidence" value="ECO:0007669"/>
    <property type="project" value="TreeGrafter"/>
</dbReference>
<dbReference type="PANTHER" id="PTHR23502">
    <property type="entry name" value="MAJOR FACILITATOR SUPERFAMILY"/>
    <property type="match status" value="1"/>
</dbReference>
<evidence type="ECO:0000256" key="2">
    <source>
        <dbReference type="ARBA" id="ARBA00022448"/>
    </source>
</evidence>
<proteinExistence type="predicted"/>
<evidence type="ECO:0000256" key="6">
    <source>
        <dbReference type="SAM" id="Phobius"/>
    </source>
</evidence>
<organism evidence="7 8">
    <name type="scientific">Cytospora mali</name>
    <name type="common">Apple Valsa canker fungus</name>
    <name type="synonym">Valsa mali</name>
    <dbReference type="NCBI Taxonomy" id="578113"/>
    <lineage>
        <taxon>Eukaryota</taxon>
        <taxon>Fungi</taxon>
        <taxon>Dikarya</taxon>
        <taxon>Ascomycota</taxon>
        <taxon>Pezizomycotina</taxon>
        <taxon>Sordariomycetes</taxon>
        <taxon>Sordariomycetidae</taxon>
        <taxon>Diaporthales</taxon>
        <taxon>Cytosporaceae</taxon>
        <taxon>Cytospora</taxon>
    </lineage>
</organism>